<dbReference type="PRINTS" id="PR00069">
    <property type="entry name" value="ALDKETRDTASE"/>
</dbReference>
<feature type="site" description="Lowers pKa of active site Tyr" evidence="4">
    <location>
        <position position="81"/>
    </location>
</feature>
<evidence type="ECO:0000256" key="3">
    <source>
        <dbReference type="PIRSR" id="PIRSR000097-2"/>
    </source>
</evidence>
<dbReference type="SUPFAM" id="SSF51430">
    <property type="entry name" value="NAD(P)-linked oxidoreductase"/>
    <property type="match status" value="1"/>
</dbReference>
<keyword evidence="7" id="KW-1185">Reference proteome</keyword>
<keyword evidence="1" id="KW-0560">Oxidoreductase</keyword>
<evidence type="ECO:0000313" key="7">
    <source>
        <dbReference type="Proteomes" id="UP000717696"/>
    </source>
</evidence>
<feature type="domain" description="NADP-dependent oxidoreductase" evidence="5">
    <location>
        <begin position="34"/>
        <end position="293"/>
    </location>
</feature>
<dbReference type="FunFam" id="3.20.20.100:FF:000002">
    <property type="entry name" value="2,5-diketo-D-gluconic acid reductase A"/>
    <property type="match status" value="1"/>
</dbReference>
<evidence type="ECO:0000259" key="5">
    <source>
        <dbReference type="Pfam" id="PF00248"/>
    </source>
</evidence>
<dbReference type="InterPro" id="IPR018170">
    <property type="entry name" value="Aldo/ket_reductase_CS"/>
</dbReference>
<dbReference type="PIRSF" id="PIRSF000097">
    <property type="entry name" value="AKR"/>
    <property type="match status" value="1"/>
</dbReference>
<dbReference type="GO" id="GO:0016616">
    <property type="term" value="F:oxidoreductase activity, acting on the CH-OH group of donors, NAD or NADP as acceptor"/>
    <property type="evidence" value="ECO:0007669"/>
    <property type="project" value="UniProtKB-ARBA"/>
</dbReference>
<protein>
    <submittedName>
        <fullName evidence="6">NADP-dependent oxidoreductase domain-containing protein</fullName>
    </submittedName>
</protein>
<dbReference type="InterPro" id="IPR036812">
    <property type="entry name" value="NAD(P)_OxRdtase_dom_sf"/>
</dbReference>
<gene>
    <name evidence="6" type="ORF">B0J13DRAFT_581367</name>
</gene>
<dbReference type="AlphaFoldDB" id="A0A9P9JIR2"/>
<name>A0A9P9JIR2_9HYPO</name>
<dbReference type="InterPro" id="IPR023210">
    <property type="entry name" value="NADP_OxRdtase_dom"/>
</dbReference>
<evidence type="ECO:0000313" key="6">
    <source>
        <dbReference type="EMBL" id="KAH7160420.1"/>
    </source>
</evidence>
<feature type="active site" description="Proton donor" evidence="2">
    <location>
        <position position="51"/>
    </location>
</feature>
<dbReference type="InterPro" id="IPR020471">
    <property type="entry name" value="AKR"/>
</dbReference>
<proteinExistence type="predicted"/>
<dbReference type="EMBL" id="JAGMUU010000002">
    <property type="protein sequence ID" value="KAH7160420.1"/>
    <property type="molecule type" value="Genomic_DNA"/>
</dbReference>
<dbReference type="Proteomes" id="UP000717696">
    <property type="component" value="Unassembled WGS sequence"/>
</dbReference>
<dbReference type="PROSITE" id="PS00798">
    <property type="entry name" value="ALDOKETO_REDUCTASE_1"/>
    <property type="match status" value="1"/>
</dbReference>
<dbReference type="Pfam" id="PF00248">
    <property type="entry name" value="Aldo_ket_red"/>
    <property type="match status" value="1"/>
</dbReference>
<dbReference type="OrthoDB" id="416253at2759"/>
<dbReference type="Gene3D" id="3.20.20.100">
    <property type="entry name" value="NADP-dependent oxidoreductase domain"/>
    <property type="match status" value="1"/>
</dbReference>
<evidence type="ECO:0000256" key="4">
    <source>
        <dbReference type="PIRSR" id="PIRSR000097-3"/>
    </source>
</evidence>
<feature type="binding site" evidence="3">
    <location>
        <position position="114"/>
    </location>
    <ligand>
        <name>substrate</name>
    </ligand>
</feature>
<evidence type="ECO:0000256" key="2">
    <source>
        <dbReference type="PIRSR" id="PIRSR000097-1"/>
    </source>
</evidence>
<sequence length="332" mass="37300">MSLGQTATLNSGHKIPLLGYGTFQANPGAVGRGVYEALKVGYRHLDLAKAYNNQREVGRGIKKALAEISGLRRDDIFITSKLWSNKHRPEDVELALDDTLAELGLEYLDLYLIHWPIAFRPGDDPTPKRADNDQEVDISDDYSLTDTWKAFIKLPKSKVRSIGVSNFTIDHLEAIIKDTGVVPAVNQIERHLRLPNPPLIEYAKKNNMHITGYSPLGNNFFGVTLLVNEPKAQIVADRLSKVHNRTVTPAQVIIAWGHIGGHSIIPKSYTPSRIAENFNQIELDDKAVKDLAEFGVNPQRFTVPVNFIPKWNINVFGEEQEQDAKHQVIFRR</sequence>
<comment type="caution">
    <text evidence="6">The sequence shown here is derived from an EMBL/GenBank/DDBJ whole genome shotgun (WGS) entry which is preliminary data.</text>
</comment>
<dbReference type="PANTHER" id="PTHR11732">
    <property type="entry name" value="ALDO/KETO REDUCTASE"/>
    <property type="match status" value="1"/>
</dbReference>
<organism evidence="6 7">
    <name type="scientific">Dactylonectria estremocensis</name>
    <dbReference type="NCBI Taxonomy" id="1079267"/>
    <lineage>
        <taxon>Eukaryota</taxon>
        <taxon>Fungi</taxon>
        <taxon>Dikarya</taxon>
        <taxon>Ascomycota</taxon>
        <taxon>Pezizomycotina</taxon>
        <taxon>Sordariomycetes</taxon>
        <taxon>Hypocreomycetidae</taxon>
        <taxon>Hypocreales</taxon>
        <taxon>Nectriaceae</taxon>
        <taxon>Dactylonectria</taxon>
    </lineage>
</organism>
<reference evidence="6" key="1">
    <citation type="journal article" date="2021" name="Nat. Commun.">
        <title>Genetic determinants of endophytism in the Arabidopsis root mycobiome.</title>
        <authorList>
            <person name="Mesny F."/>
            <person name="Miyauchi S."/>
            <person name="Thiergart T."/>
            <person name="Pickel B."/>
            <person name="Atanasova L."/>
            <person name="Karlsson M."/>
            <person name="Huettel B."/>
            <person name="Barry K.W."/>
            <person name="Haridas S."/>
            <person name="Chen C."/>
            <person name="Bauer D."/>
            <person name="Andreopoulos W."/>
            <person name="Pangilinan J."/>
            <person name="LaButti K."/>
            <person name="Riley R."/>
            <person name="Lipzen A."/>
            <person name="Clum A."/>
            <person name="Drula E."/>
            <person name="Henrissat B."/>
            <person name="Kohler A."/>
            <person name="Grigoriev I.V."/>
            <person name="Martin F.M."/>
            <person name="Hacquard S."/>
        </authorList>
    </citation>
    <scope>NUCLEOTIDE SEQUENCE</scope>
    <source>
        <strain evidence="6">MPI-CAGE-AT-0021</strain>
    </source>
</reference>
<evidence type="ECO:0000256" key="1">
    <source>
        <dbReference type="ARBA" id="ARBA00023002"/>
    </source>
</evidence>
<accession>A0A9P9JIR2</accession>